<dbReference type="RefSeq" id="XP_011780261.1">
    <property type="nucleotide sequence ID" value="XM_011781959.1"/>
</dbReference>
<dbReference type="EMBL" id="FN554974">
    <property type="protein sequence ID" value="CBH17997.1"/>
    <property type="molecule type" value="Genomic_DNA"/>
</dbReference>
<reference evidence="4" key="1">
    <citation type="journal article" date="2010" name="PLoS Negl. Trop. Dis.">
        <title>The genome sequence of Trypanosoma brucei gambiense, causative agent of chronic human african trypanosomiasis.</title>
        <authorList>
            <person name="Jackson A.P."/>
            <person name="Sanders M."/>
            <person name="Berry A."/>
            <person name="McQuillan J."/>
            <person name="Aslett M.A."/>
            <person name="Quail M.A."/>
            <person name="Chukualim B."/>
            <person name="Capewell P."/>
            <person name="MacLeod A."/>
            <person name="Melville S.E."/>
            <person name="Gibson W."/>
            <person name="Barry J.D."/>
            <person name="Berriman M."/>
            <person name="Hertz-Fowler C."/>
        </authorList>
    </citation>
    <scope>NUCLEOTIDE SEQUENCE [LARGE SCALE GENOMIC DNA]</scope>
    <source>
        <strain evidence="4">MHOM/CI/86/DAL972</strain>
    </source>
</reference>
<feature type="coiled-coil region" evidence="1">
    <location>
        <begin position="37"/>
        <end position="71"/>
    </location>
</feature>
<evidence type="ECO:0000313" key="4">
    <source>
        <dbReference type="Proteomes" id="UP000002316"/>
    </source>
</evidence>
<gene>
    <name evidence="3" type="ORF">TbgDal_XI11160</name>
</gene>
<evidence type="ECO:0000313" key="3">
    <source>
        <dbReference type="EMBL" id="CBH17997.1"/>
    </source>
</evidence>
<dbReference type="GeneID" id="23866262"/>
<dbReference type="Proteomes" id="UP000002316">
    <property type="component" value="Chromosome 11"/>
</dbReference>
<dbReference type="OrthoDB" id="248648at2759"/>
<accession>D0A8J6</accession>
<dbReference type="KEGG" id="tbg:TbgDal_XI11160"/>
<proteinExistence type="predicted"/>
<protein>
    <submittedName>
        <fullName evidence="3">Uncharacterized protein</fullName>
    </submittedName>
</protein>
<keyword evidence="1" id="KW-0175">Coiled coil</keyword>
<dbReference type="VEuPathDB" id="TriTrypDB:Tbg972.11.11160"/>
<evidence type="ECO:0000256" key="1">
    <source>
        <dbReference type="SAM" id="Coils"/>
    </source>
</evidence>
<name>D0A8J6_TRYB9</name>
<sequence>MTEGVGQDGNVAKMMDNIRIQKLIRAVDELVAWSFVMDEKDVILSELEKCVDEAEKELLRASDAVEDQQRRCALVQVNRSTKQERKIPQSARGSDHKLEELWKSKGEAFKRQYELHLTTYKRLFDELLEEELQRLNDTTTSAGDLRRPPEDVCGSSSMTEISISASPAAGGNCSDGADSDAAGAIA</sequence>
<organism evidence="3 4">
    <name type="scientific">Trypanosoma brucei gambiense (strain MHOM/CI/86/DAL972)</name>
    <dbReference type="NCBI Taxonomy" id="679716"/>
    <lineage>
        <taxon>Eukaryota</taxon>
        <taxon>Discoba</taxon>
        <taxon>Euglenozoa</taxon>
        <taxon>Kinetoplastea</taxon>
        <taxon>Metakinetoplastina</taxon>
        <taxon>Trypanosomatida</taxon>
        <taxon>Trypanosomatidae</taxon>
        <taxon>Trypanosoma</taxon>
    </lineage>
</organism>
<dbReference type="AlphaFoldDB" id="D0A8J6"/>
<evidence type="ECO:0000256" key="2">
    <source>
        <dbReference type="SAM" id="MobiDB-lite"/>
    </source>
</evidence>
<feature type="region of interest" description="Disordered" evidence="2">
    <location>
        <begin position="164"/>
        <end position="186"/>
    </location>
</feature>